<evidence type="ECO:0000256" key="2">
    <source>
        <dbReference type="ARBA" id="ARBA00005695"/>
    </source>
</evidence>
<dbReference type="PIRSF" id="PIRSF002741">
    <property type="entry name" value="MppA"/>
    <property type="match status" value="1"/>
</dbReference>
<dbReference type="InterPro" id="IPR023765">
    <property type="entry name" value="SBP_5_CS"/>
</dbReference>
<keyword evidence="3" id="KW-0813">Transport</keyword>
<dbReference type="Gene3D" id="3.90.76.10">
    <property type="entry name" value="Dipeptide-binding Protein, Domain 1"/>
    <property type="match status" value="1"/>
</dbReference>
<keyword evidence="8" id="KW-1185">Reference proteome</keyword>
<evidence type="ECO:0000256" key="4">
    <source>
        <dbReference type="ARBA" id="ARBA00022729"/>
    </source>
</evidence>
<accession>A0ABS6K9V2</accession>
<dbReference type="PROSITE" id="PS01040">
    <property type="entry name" value="SBP_BACTERIAL_5"/>
    <property type="match status" value="1"/>
</dbReference>
<comment type="subcellular location">
    <subcellularLocation>
        <location evidence="1">Cell membrane</location>
        <topology evidence="1">Lipid-anchor</topology>
    </subcellularLocation>
</comment>
<dbReference type="Pfam" id="PF00496">
    <property type="entry name" value="SBP_bac_5"/>
    <property type="match status" value="1"/>
</dbReference>
<dbReference type="Gene3D" id="3.40.190.10">
    <property type="entry name" value="Periplasmic binding protein-like II"/>
    <property type="match status" value="1"/>
</dbReference>
<comment type="similarity">
    <text evidence="2">Belongs to the bacterial solute-binding protein 5 family.</text>
</comment>
<dbReference type="PANTHER" id="PTHR30290">
    <property type="entry name" value="PERIPLASMIC BINDING COMPONENT OF ABC TRANSPORTER"/>
    <property type="match status" value="1"/>
</dbReference>
<sequence length="524" mass="57696">MNRKSLLRHLTVLGVLTLTIALGGCSGDKTEKGSEAVPGKESSQVSSGEPSMGGSIVVGIPQDLEDSLDPHKMVAAGTKEVLFNIYEGLVKPDSDGNLIEAVASHYDISEDGKTYTFTLRDGVKFHNGNPVKVDDVIYSIERCADATGGEPLVPAYSNIESIQADGNNVVITLKEPNTEFLAYMTTAIIPKDYDELDTQPMGTGPFRYVSRSPQENIVIEKFTDYWGEPAYLDKVEFKIVADADTIVMSLKGGSIDMYARLTSSQAAELKDDFNIEEGTMNLVQALYLNHAAAPFDNKLVRQAMCYAVNPQEVMMMIADGKGTEIGSSMFPAFGKYYVDDLKDMYTQDVNKAKELLTEAGYPDGFDMTITVPSNYQPHIDTAQVLVEQLKQVGINATIQMIEWDSWLSDVYADHNYQSTVVGVDASALTARALLERFTTGNSGNFINYSSPEYDSLFQQAASTADDAKQVEIYKQMETLLAEDAANVYIQDLADLVALNKKYGGYTFYPLYVQDMSKIYLIKQN</sequence>
<evidence type="ECO:0000256" key="5">
    <source>
        <dbReference type="SAM" id="MobiDB-lite"/>
    </source>
</evidence>
<dbReference type="SUPFAM" id="SSF53850">
    <property type="entry name" value="Periplasmic binding protein-like II"/>
    <property type="match status" value="1"/>
</dbReference>
<dbReference type="PANTHER" id="PTHR30290:SF9">
    <property type="entry name" value="OLIGOPEPTIDE-BINDING PROTEIN APPA"/>
    <property type="match status" value="1"/>
</dbReference>
<dbReference type="PROSITE" id="PS51257">
    <property type="entry name" value="PROKAR_LIPOPROTEIN"/>
    <property type="match status" value="1"/>
</dbReference>
<keyword evidence="4" id="KW-0732">Signal</keyword>
<evidence type="ECO:0000256" key="1">
    <source>
        <dbReference type="ARBA" id="ARBA00004193"/>
    </source>
</evidence>
<evidence type="ECO:0000259" key="6">
    <source>
        <dbReference type="Pfam" id="PF00496"/>
    </source>
</evidence>
<evidence type="ECO:0000313" key="8">
    <source>
        <dbReference type="Proteomes" id="UP001314681"/>
    </source>
</evidence>
<dbReference type="EMBL" id="JAHQCX010000010">
    <property type="protein sequence ID" value="MBU9727288.1"/>
    <property type="molecule type" value="Genomic_DNA"/>
</dbReference>
<dbReference type="Gene3D" id="3.10.105.10">
    <property type="entry name" value="Dipeptide-binding Protein, Domain 3"/>
    <property type="match status" value="1"/>
</dbReference>
<name>A0ABS6K9V2_9FIRM</name>
<proteinExistence type="inferred from homology"/>
<dbReference type="InterPro" id="IPR030678">
    <property type="entry name" value="Peptide/Ni-bd"/>
</dbReference>
<dbReference type="Proteomes" id="UP001314681">
    <property type="component" value="Unassembled WGS sequence"/>
</dbReference>
<evidence type="ECO:0000256" key="3">
    <source>
        <dbReference type="ARBA" id="ARBA00022448"/>
    </source>
</evidence>
<dbReference type="InterPro" id="IPR039424">
    <property type="entry name" value="SBP_5"/>
</dbReference>
<dbReference type="RefSeq" id="WP_158354023.1">
    <property type="nucleotide sequence ID" value="NZ_JAHQCX010000010.1"/>
</dbReference>
<comment type="caution">
    <text evidence="7">The sequence shown here is derived from an EMBL/GenBank/DDBJ whole genome shotgun (WGS) entry which is preliminary data.</text>
</comment>
<reference evidence="7 8" key="1">
    <citation type="submission" date="2021-06" db="EMBL/GenBank/DDBJ databases">
        <title>Description of novel taxa of the family Lachnospiraceae.</title>
        <authorList>
            <person name="Chaplin A.V."/>
            <person name="Sokolova S.R."/>
            <person name="Pikina A.P."/>
            <person name="Korzhanova M."/>
            <person name="Belova V."/>
            <person name="Korostin D."/>
            <person name="Efimov B.A."/>
        </authorList>
    </citation>
    <scope>NUCLEOTIDE SEQUENCE [LARGE SCALE GENOMIC DNA]</scope>
    <source>
        <strain evidence="7 8">ASD4241</strain>
    </source>
</reference>
<evidence type="ECO:0000313" key="7">
    <source>
        <dbReference type="EMBL" id="MBU9727288.1"/>
    </source>
</evidence>
<protein>
    <submittedName>
        <fullName evidence="7">ABC transporter substrate-binding protein</fullName>
    </submittedName>
</protein>
<feature type="domain" description="Solute-binding protein family 5" evidence="6">
    <location>
        <begin position="99"/>
        <end position="443"/>
    </location>
</feature>
<gene>
    <name evidence="7" type="ORF">KTH90_14815</name>
</gene>
<feature type="region of interest" description="Disordered" evidence="5">
    <location>
        <begin position="28"/>
        <end position="52"/>
    </location>
</feature>
<dbReference type="InterPro" id="IPR000914">
    <property type="entry name" value="SBP_5_dom"/>
</dbReference>
<organism evidence="7 8">
    <name type="scientific">Diplocloster modestus</name>
    <dbReference type="NCBI Taxonomy" id="2850322"/>
    <lineage>
        <taxon>Bacteria</taxon>
        <taxon>Bacillati</taxon>
        <taxon>Bacillota</taxon>
        <taxon>Clostridia</taxon>
        <taxon>Lachnospirales</taxon>
        <taxon>Lachnospiraceae</taxon>
        <taxon>Diplocloster</taxon>
    </lineage>
</organism>